<feature type="transmembrane region" description="Helical" evidence="1">
    <location>
        <begin position="78"/>
        <end position="99"/>
    </location>
</feature>
<dbReference type="GO" id="GO:0071111">
    <property type="term" value="F:cyclic-guanylate-specific phosphodiesterase activity"/>
    <property type="evidence" value="ECO:0007669"/>
    <property type="project" value="InterPro"/>
</dbReference>
<dbReference type="InterPro" id="IPR001633">
    <property type="entry name" value="EAL_dom"/>
</dbReference>
<feature type="domain" description="EAL" evidence="2">
    <location>
        <begin position="362"/>
        <end position="618"/>
    </location>
</feature>
<name>A0A3N3DY89_9VIBR</name>
<keyword evidence="1" id="KW-1133">Transmembrane helix</keyword>
<dbReference type="Pfam" id="PF00563">
    <property type="entry name" value="EAL"/>
    <property type="match status" value="1"/>
</dbReference>
<dbReference type="CDD" id="cd01948">
    <property type="entry name" value="EAL"/>
    <property type="match status" value="1"/>
</dbReference>
<accession>A0A3N3DY89</accession>
<proteinExistence type="predicted"/>
<evidence type="ECO:0000313" key="3">
    <source>
        <dbReference type="EMBL" id="ROV59501.1"/>
    </source>
</evidence>
<feature type="transmembrane region" description="Helical" evidence="1">
    <location>
        <begin position="36"/>
        <end position="57"/>
    </location>
</feature>
<organism evidence="3 4">
    <name type="scientific">Vibrio ponticus</name>
    <dbReference type="NCBI Taxonomy" id="265668"/>
    <lineage>
        <taxon>Bacteria</taxon>
        <taxon>Pseudomonadati</taxon>
        <taxon>Pseudomonadota</taxon>
        <taxon>Gammaproteobacteria</taxon>
        <taxon>Vibrionales</taxon>
        <taxon>Vibrionaceae</taxon>
        <taxon>Vibrio</taxon>
    </lineage>
</organism>
<evidence type="ECO:0000313" key="4">
    <source>
        <dbReference type="Proteomes" id="UP000278792"/>
    </source>
</evidence>
<dbReference type="AlphaFoldDB" id="A0A3N3DY89"/>
<evidence type="ECO:0000259" key="2">
    <source>
        <dbReference type="PROSITE" id="PS50883"/>
    </source>
</evidence>
<comment type="caution">
    <text evidence="3">The sequence shown here is derived from an EMBL/GenBank/DDBJ whole genome shotgun (WGS) entry which is preliminary data.</text>
</comment>
<evidence type="ECO:0000256" key="1">
    <source>
        <dbReference type="SAM" id="Phobius"/>
    </source>
</evidence>
<gene>
    <name evidence="3" type="ORF">EGH82_13455</name>
</gene>
<reference evidence="3 4" key="1">
    <citation type="submission" date="2018-11" db="EMBL/GenBank/DDBJ databases">
        <title>Vibrio ponticus strain CAIM 1751 pathogenic for the snapper Lutjanus guttatus.</title>
        <authorList>
            <person name="Soto-Rodriguez S."/>
            <person name="Lozano-Olvera R."/>
            <person name="Gomez-Gil B."/>
        </authorList>
    </citation>
    <scope>NUCLEOTIDE SEQUENCE [LARGE SCALE GENOMIC DNA]</scope>
    <source>
        <strain evidence="3 4">CAIM 1751</strain>
    </source>
</reference>
<dbReference type="Proteomes" id="UP000278792">
    <property type="component" value="Unassembled WGS sequence"/>
</dbReference>
<sequence length="623" mass="69252">MYIFGLLVYITIPALAYYFEGPRSFIVQCFELSPEITALIAISYIYPITVFCVAFFFRHHRFANIEYFRTQVTLASSLAVSFGLIGTFVGLANMISGIASGLAAEGDFAERMALLLESIGLALDSMSLAFLTSILGVGTSVSILFAANYLNSFFDVHATDDAQLVRANEIIESDHEIINQNFERVHGSLQDTLQLVQTKEKVWTDLHTLLESNSGSTVVKQFTQSLEQSNRIAVNQAEQIDLMREEQLRTNQKMELILSSYSENMNTLVTEAAQTLSSMSSRMESMAIANQNMEQILSVHAERMSRDAIQVTDAVDGMAGRVVEMSQDIVRSQEMTTNVIEQTNHELNKVAEILHDIRVATALPIAESLKNAIHEGGFSLVYQPQTNADGSLIGAESFIRWVDPVRGPISNFELFKLAKQEGLSVDLELWVVHSTIRQVSKWQKQGVWDPEWVASINATSDLLLSPGFINDIETTLEQSGVTPGSIAIEITEDTISANSEAARDKVRQLHNLGLKTFIDDFGTGYTSLVNLRDFEIDRLKVDRDIIKGIAEGDEASYSLVKSVMMMAEQLDIQVQAEGVENQDQVEKLIEVGCKLFQGYHFGKPVASDDFEVEYLKVEALEQA</sequence>
<dbReference type="RefSeq" id="WP_123782468.1">
    <property type="nucleotide sequence ID" value="NZ_RKIK01000039.1"/>
</dbReference>
<keyword evidence="1" id="KW-0812">Transmembrane</keyword>
<dbReference type="InterPro" id="IPR035919">
    <property type="entry name" value="EAL_sf"/>
</dbReference>
<protein>
    <submittedName>
        <fullName evidence="3">EAL domain-containing protein</fullName>
    </submittedName>
</protein>
<dbReference type="Gene3D" id="3.20.20.450">
    <property type="entry name" value="EAL domain"/>
    <property type="match status" value="1"/>
</dbReference>
<feature type="transmembrane region" description="Helical" evidence="1">
    <location>
        <begin position="119"/>
        <end position="147"/>
    </location>
</feature>
<dbReference type="PANTHER" id="PTHR33121">
    <property type="entry name" value="CYCLIC DI-GMP PHOSPHODIESTERASE PDEF"/>
    <property type="match status" value="1"/>
</dbReference>
<dbReference type="PROSITE" id="PS50883">
    <property type="entry name" value="EAL"/>
    <property type="match status" value="1"/>
</dbReference>
<dbReference type="SMART" id="SM00052">
    <property type="entry name" value="EAL"/>
    <property type="match status" value="1"/>
</dbReference>
<dbReference type="EMBL" id="RKIK01000039">
    <property type="protein sequence ID" value="ROV59501.1"/>
    <property type="molecule type" value="Genomic_DNA"/>
</dbReference>
<dbReference type="InterPro" id="IPR050706">
    <property type="entry name" value="Cyclic-di-GMP_PDE-like"/>
</dbReference>
<dbReference type="PANTHER" id="PTHR33121:SF70">
    <property type="entry name" value="SIGNALING PROTEIN YKOW"/>
    <property type="match status" value="1"/>
</dbReference>
<dbReference type="SUPFAM" id="SSF141868">
    <property type="entry name" value="EAL domain-like"/>
    <property type="match status" value="1"/>
</dbReference>
<keyword evidence="1" id="KW-0472">Membrane</keyword>